<sequence>MFYLIFALINQNISTPIYKEHTKLILLIVLFVKPFNTLTFKISSIHTSSIINIYQYSKMERKKYEKDDIEATHEADDLGDVSTKANQTSQYQDWMEVNSKNKEKTMINHENNSNTSELFYLSFLLNKNKVSTSYTDIQTVNGVLYPTFEDAYNAFFI</sequence>
<accession>A0A078G723</accession>
<dbReference type="Gramene" id="CDY22265">
    <property type="protein sequence ID" value="CDY22265"/>
    <property type="gene ID" value="GSBRNA2T00018714001"/>
</dbReference>
<organism evidence="1 2">
    <name type="scientific">Brassica napus</name>
    <name type="common">Rape</name>
    <dbReference type="NCBI Taxonomy" id="3708"/>
    <lineage>
        <taxon>Eukaryota</taxon>
        <taxon>Viridiplantae</taxon>
        <taxon>Streptophyta</taxon>
        <taxon>Embryophyta</taxon>
        <taxon>Tracheophyta</taxon>
        <taxon>Spermatophyta</taxon>
        <taxon>Magnoliopsida</taxon>
        <taxon>eudicotyledons</taxon>
        <taxon>Gunneridae</taxon>
        <taxon>Pentapetalae</taxon>
        <taxon>rosids</taxon>
        <taxon>malvids</taxon>
        <taxon>Brassicales</taxon>
        <taxon>Brassicaceae</taxon>
        <taxon>Brassiceae</taxon>
        <taxon>Brassica</taxon>
    </lineage>
</organism>
<gene>
    <name evidence="1" type="primary">BnaC02g25690D</name>
    <name evidence="1" type="ORF">GSBRNA2T00018714001</name>
</gene>
<dbReference type="AlphaFoldDB" id="A0A078G723"/>
<evidence type="ECO:0000313" key="2">
    <source>
        <dbReference type="Proteomes" id="UP000028999"/>
    </source>
</evidence>
<name>A0A078G723_BRANA</name>
<dbReference type="Proteomes" id="UP000028999">
    <property type="component" value="Unassembled WGS sequence"/>
</dbReference>
<dbReference type="PaxDb" id="3708-A0A078G723"/>
<evidence type="ECO:0000313" key="1">
    <source>
        <dbReference type="EMBL" id="CDY22265.1"/>
    </source>
</evidence>
<keyword evidence="2" id="KW-1185">Reference proteome</keyword>
<protein>
    <submittedName>
        <fullName evidence="1">BnaC02g25690D protein</fullName>
    </submittedName>
</protein>
<proteinExistence type="predicted"/>
<reference evidence="1 2" key="1">
    <citation type="journal article" date="2014" name="Science">
        <title>Plant genetics. Early allopolyploid evolution in the post-Neolithic Brassica napus oilseed genome.</title>
        <authorList>
            <person name="Chalhoub B."/>
            <person name="Denoeud F."/>
            <person name="Liu S."/>
            <person name="Parkin I.A."/>
            <person name="Tang H."/>
            <person name="Wang X."/>
            <person name="Chiquet J."/>
            <person name="Belcram H."/>
            <person name="Tong C."/>
            <person name="Samans B."/>
            <person name="Correa M."/>
            <person name="Da Silva C."/>
            <person name="Just J."/>
            <person name="Falentin C."/>
            <person name="Koh C.S."/>
            <person name="Le Clainche I."/>
            <person name="Bernard M."/>
            <person name="Bento P."/>
            <person name="Noel B."/>
            <person name="Labadie K."/>
            <person name="Alberti A."/>
            <person name="Charles M."/>
            <person name="Arnaud D."/>
            <person name="Guo H."/>
            <person name="Daviaud C."/>
            <person name="Alamery S."/>
            <person name="Jabbari K."/>
            <person name="Zhao M."/>
            <person name="Edger P.P."/>
            <person name="Chelaifa H."/>
            <person name="Tack D."/>
            <person name="Lassalle G."/>
            <person name="Mestiri I."/>
            <person name="Schnel N."/>
            <person name="Le Paslier M.C."/>
            <person name="Fan G."/>
            <person name="Renault V."/>
            <person name="Bayer P.E."/>
            <person name="Golicz A.A."/>
            <person name="Manoli S."/>
            <person name="Lee T.H."/>
            <person name="Thi V.H."/>
            <person name="Chalabi S."/>
            <person name="Hu Q."/>
            <person name="Fan C."/>
            <person name="Tollenaere R."/>
            <person name="Lu Y."/>
            <person name="Battail C."/>
            <person name="Shen J."/>
            <person name="Sidebottom C.H."/>
            <person name="Wang X."/>
            <person name="Canaguier A."/>
            <person name="Chauveau A."/>
            <person name="Berard A."/>
            <person name="Deniot G."/>
            <person name="Guan M."/>
            <person name="Liu Z."/>
            <person name="Sun F."/>
            <person name="Lim Y.P."/>
            <person name="Lyons E."/>
            <person name="Town C.D."/>
            <person name="Bancroft I."/>
            <person name="Wang X."/>
            <person name="Meng J."/>
            <person name="Ma J."/>
            <person name="Pires J.C."/>
            <person name="King G.J."/>
            <person name="Brunel D."/>
            <person name="Delourme R."/>
            <person name="Renard M."/>
            <person name="Aury J.M."/>
            <person name="Adams K.L."/>
            <person name="Batley J."/>
            <person name="Snowdon R.J."/>
            <person name="Tost J."/>
            <person name="Edwards D."/>
            <person name="Zhou Y."/>
            <person name="Hua W."/>
            <person name="Sharpe A.G."/>
            <person name="Paterson A.H."/>
            <person name="Guan C."/>
            <person name="Wincker P."/>
        </authorList>
    </citation>
    <scope>NUCLEOTIDE SEQUENCE [LARGE SCALE GENOMIC DNA]</scope>
    <source>
        <strain evidence="2">cv. Darmor-bzh</strain>
    </source>
</reference>
<dbReference type="EMBL" id="LK032129">
    <property type="protein sequence ID" value="CDY22265.1"/>
    <property type="molecule type" value="Genomic_DNA"/>
</dbReference>